<dbReference type="SUPFAM" id="SSF53254">
    <property type="entry name" value="Phosphoglycerate mutase-like"/>
    <property type="match status" value="1"/>
</dbReference>
<dbReference type="AlphaFoldDB" id="A0A1G1YIC0"/>
<dbReference type="EMBL" id="MHIL01000010">
    <property type="protein sequence ID" value="OGY52082.1"/>
    <property type="molecule type" value="Genomic_DNA"/>
</dbReference>
<organism evidence="1 2">
    <name type="scientific">Candidatus Buchananbacteria bacterium RIFCSPHIGHO2_02_FULL_56_16</name>
    <dbReference type="NCBI Taxonomy" id="1797542"/>
    <lineage>
        <taxon>Bacteria</taxon>
        <taxon>Candidatus Buchananiibacteriota</taxon>
    </lineage>
</organism>
<evidence type="ECO:0000313" key="1">
    <source>
        <dbReference type="EMBL" id="OGY52082.1"/>
    </source>
</evidence>
<gene>
    <name evidence="1" type="ORF">A3J59_04170</name>
</gene>
<evidence type="ECO:0008006" key="3">
    <source>
        <dbReference type="Google" id="ProtNLM"/>
    </source>
</evidence>
<dbReference type="InterPro" id="IPR013078">
    <property type="entry name" value="His_Pase_superF_clade-1"/>
</dbReference>
<dbReference type="Gene3D" id="3.40.50.1240">
    <property type="entry name" value="Phosphoglycerate mutase-like"/>
    <property type="match status" value="1"/>
</dbReference>
<comment type="caution">
    <text evidence="1">The sequence shown here is derived from an EMBL/GenBank/DDBJ whole genome shotgun (WGS) entry which is preliminary data.</text>
</comment>
<dbReference type="Pfam" id="PF00300">
    <property type="entry name" value="His_Phos_1"/>
    <property type="match status" value="1"/>
</dbReference>
<protein>
    <recommendedName>
        <fullName evidence="3">Phosphoglycerate mutase</fullName>
    </recommendedName>
</protein>
<name>A0A1G1YIC0_9BACT</name>
<accession>A0A1G1YIC0</accession>
<reference evidence="1 2" key="1">
    <citation type="journal article" date="2016" name="Nat. Commun.">
        <title>Thousands of microbial genomes shed light on interconnected biogeochemical processes in an aquifer system.</title>
        <authorList>
            <person name="Anantharaman K."/>
            <person name="Brown C.T."/>
            <person name="Hug L.A."/>
            <person name="Sharon I."/>
            <person name="Castelle C.J."/>
            <person name="Probst A.J."/>
            <person name="Thomas B.C."/>
            <person name="Singh A."/>
            <person name="Wilkins M.J."/>
            <person name="Karaoz U."/>
            <person name="Brodie E.L."/>
            <person name="Williams K.H."/>
            <person name="Hubbard S.S."/>
            <person name="Banfield J.F."/>
        </authorList>
    </citation>
    <scope>NUCLEOTIDE SEQUENCE [LARGE SCALE GENOMIC DNA]</scope>
</reference>
<dbReference type="Proteomes" id="UP000177310">
    <property type="component" value="Unassembled WGS sequence"/>
</dbReference>
<sequence>MNRKIKIYFIRHSKLDLPYENHLKMPYEILDDLATSRRDPSIAKNSKKLFLKAAEGLPLKDLDVIYFNNSNSQSKRSKESAFLIGRILKEKYHKRVPILGNPNLKEIDFSLRDILPKKKFLTRGMPAVRTALYHAIINQGPVEQIDHIYRRTTSVLKGLEMYRNKNQAVMLVSHDFYMRTVEIYLRKSKDYKEVTVDDLEKTPLNTYFKGFGTSYDLKLFRRF</sequence>
<evidence type="ECO:0000313" key="2">
    <source>
        <dbReference type="Proteomes" id="UP000177310"/>
    </source>
</evidence>
<proteinExistence type="predicted"/>
<dbReference type="InterPro" id="IPR029033">
    <property type="entry name" value="His_PPase_superfam"/>
</dbReference>